<dbReference type="AlphaFoldDB" id="A0A9N9BHW5"/>
<dbReference type="EMBL" id="CAJVPQ010001676">
    <property type="protein sequence ID" value="CAG8564594.1"/>
    <property type="molecule type" value="Genomic_DNA"/>
</dbReference>
<dbReference type="Proteomes" id="UP000789570">
    <property type="component" value="Unassembled WGS sequence"/>
</dbReference>
<sequence length="59" mass="6266">DETSQEEVTCGYDSLTACSSDGGFLYEISCGSGFAHPKPCGKGRHCQTINGMKAECKDD</sequence>
<feature type="non-terminal residue" evidence="1">
    <location>
        <position position="1"/>
    </location>
</feature>
<evidence type="ECO:0000313" key="2">
    <source>
        <dbReference type="Proteomes" id="UP000789570"/>
    </source>
</evidence>
<accession>A0A9N9BHW5</accession>
<reference evidence="1" key="1">
    <citation type="submission" date="2021-06" db="EMBL/GenBank/DDBJ databases">
        <authorList>
            <person name="Kallberg Y."/>
            <person name="Tangrot J."/>
            <person name="Rosling A."/>
        </authorList>
    </citation>
    <scope>NUCLEOTIDE SEQUENCE</scope>
    <source>
        <strain evidence="1">UK204</strain>
    </source>
</reference>
<keyword evidence="2" id="KW-1185">Reference proteome</keyword>
<organism evidence="1 2">
    <name type="scientific">Funneliformis caledonium</name>
    <dbReference type="NCBI Taxonomy" id="1117310"/>
    <lineage>
        <taxon>Eukaryota</taxon>
        <taxon>Fungi</taxon>
        <taxon>Fungi incertae sedis</taxon>
        <taxon>Mucoromycota</taxon>
        <taxon>Glomeromycotina</taxon>
        <taxon>Glomeromycetes</taxon>
        <taxon>Glomerales</taxon>
        <taxon>Glomeraceae</taxon>
        <taxon>Funneliformis</taxon>
    </lineage>
</organism>
<proteinExistence type="predicted"/>
<gene>
    <name evidence="1" type="ORF">FCALED_LOCUS6781</name>
</gene>
<protein>
    <submittedName>
        <fullName evidence="1">801_t:CDS:1</fullName>
    </submittedName>
</protein>
<evidence type="ECO:0000313" key="1">
    <source>
        <dbReference type="EMBL" id="CAG8564594.1"/>
    </source>
</evidence>
<name>A0A9N9BHW5_9GLOM</name>
<comment type="caution">
    <text evidence="1">The sequence shown here is derived from an EMBL/GenBank/DDBJ whole genome shotgun (WGS) entry which is preliminary data.</text>
</comment>